<dbReference type="InterPro" id="IPR040398">
    <property type="entry name" value="Not1"/>
</dbReference>
<dbReference type="Pfam" id="PF12842">
    <property type="entry name" value="DUF3819"/>
    <property type="match status" value="1"/>
</dbReference>
<comment type="caution">
    <text evidence="13">The sequence shown here is derived from an EMBL/GenBank/DDBJ whole genome shotgun (WGS) entry which is preliminary data.</text>
</comment>
<dbReference type="InterPro" id="IPR032194">
    <property type="entry name" value="CNOT1_HEAT"/>
</dbReference>
<accession>A0A2T9ZBP0</accession>
<dbReference type="GO" id="GO:0017148">
    <property type="term" value="P:negative regulation of translation"/>
    <property type="evidence" value="ECO:0007669"/>
    <property type="project" value="InterPro"/>
</dbReference>
<dbReference type="Pfam" id="PF16417">
    <property type="entry name" value="CNOT1_TTP_bind"/>
    <property type="match status" value="1"/>
</dbReference>
<dbReference type="InterPro" id="IPR032193">
    <property type="entry name" value="CNOT1_TTP_bind"/>
</dbReference>
<keyword evidence="5" id="KW-0539">Nucleus</keyword>
<evidence type="ECO:0000313" key="14">
    <source>
        <dbReference type="Proteomes" id="UP000245609"/>
    </source>
</evidence>
<feature type="domain" description="CCR4-NOT transcription complex subunit 1-like NOT1 connector" evidence="12">
    <location>
        <begin position="1420"/>
        <end position="1533"/>
    </location>
</feature>
<feature type="compositionally biased region" description="Polar residues" evidence="6">
    <location>
        <begin position="1782"/>
        <end position="1800"/>
    </location>
</feature>
<gene>
    <name evidence="13" type="ORF">BB560_003578</name>
</gene>
<dbReference type="OrthoDB" id="1933107at2759"/>
<feature type="domain" description="CCR4-NOT transcription complex subunit 1 HEAT repeat" evidence="11">
    <location>
        <begin position="424"/>
        <end position="566"/>
    </location>
</feature>
<evidence type="ECO:0000256" key="3">
    <source>
        <dbReference type="ARBA" id="ARBA00023015"/>
    </source>
</evidence>
<name>A0A2T9ZBP0_9FUNG</name>
<dbReference type="Gene3D" id="1.25.40.800">
    <property type="match status" value="1"/>
</dbReference>
<dbReference type="GO" id="GO:0000288">
    <property type="term" value="P:nuclear-transcribed mRNA catabolic process, deadenylation-dependent decay"/>
    <property type="evidence" value="ECO:0007669"/>
    <property type="project" value="TreeGrafter"/>
</dbReference>
<feature type="region of interest" description="Disordered" evidence="6">
    <location>
        <begin position="1678"/>
        <end position="1709"/>
    </location>
</feature>
<dbReference type="PANTHER" id="PTHR13162">
    <property type="entry name" value="CCR4-NOT TRANSCRIPTION COMPLEX"/>
    <property type="match status" value="1"/>
</dbReference>
<evidence type="ECO:0000259" key="9">
    <source>
        <dbReference type="Pfam" id="PF16415"/>
    </source>
</evidence>
<dbReference type="Pfam" id="PF16415">
    <property type="entry name" value="CNOT1_CAF1_bind"/>
    <property type="match status" value="1"/>
</dbReference>
<evidence type="ECO:0000256" key="2">
    <source>
        <dbReference type="ARBA" id="ARBA00022491"/>
    </source>
</evidence>
<comment type="subcellular location">
    <subcellularLocation>
        <location evidence="1">Nucleus</location>
    </subcellularLocation>
</comment>
<evidence type="ECO:0000256" key="5">
    <source>
        <dbReference type="ARBA" id="ARBA00023242"/>
    </source>
</evidence>
<dbReference type="Pfam" id="PF16418">
    <property type="entry name" value="CNOT1_HEAT"/>
    <property type="match status" value="1"/>
</dbReference>
<dbReference type="InterPro" id="IPR038535">
    <property type="entry name" value="CNOT1_TTP_bind_sf"/>
</dbReference>
<evidence type="ECO:0000313" key="13">
    <source>
        <dbReference type="EMBL" id="PVV01982.1"/>
    </source>
</evidence>
<evidence type="ECO:0000259" key="10">
    <source>
        <dbReference type="Pfam" id="PF16417"/>
    </source>
</evidence>
<dbReference type="EMBL" id="MBFS01000673">
    <property type="protein sequence ID" value="PVV01982.1"/>
    <property type="molecule type" value="Genomic_DNA"/>
</dbReference>
<evidence type="ECO:0000256" key="4">
    <source>
        <dbReference type="ARBA" id="ARBA00023163"/>
    </source>
</evidence>
<dbReference type="InterPro" id="IPR032191">
    <property type="entry name" value="CNOT1_CAF1_bind"/>
</dbReference>
<proteinExistence type="predicted"/>
<dbReference type="InterPro" id="IPR024557">
    <property type="entry name" value="CNOT1_dom_4"/>
</dbReference>
<sequence length="2276" mass="254713">MLKRLNAVLTIGLVSKSDAPGHLHFLLFVYHLSLSSVNPNENCQSSEPNLFSVLLKAFLKTLFLENSDNSDGLFSKLLFFLVYGTNPLPFGSPSPSFSAKTKLDHIFDLLDIPPSVRTDLSSKLSAIYFQFSTLKPHEKDLFLSGRSEVLGNKVSKLFHQKFPNFSLKFFNLVNAIGAKMNISNFLKVLENRDTLSSSTLASLIKEELGSQNENTSVFSPENVFDTISFLAFEDKDHLSFKPEVIGKCFFDLTPRFNWDSLLHNIKQSTKYDFSEDGLFFFIKVWISAATGKSSNTNVRFPLGEMCEGWKDQKKRIQFIKHIVKSTNISSIELDKGMDILQSGVDETLYSVYLPSISRMLNSPWNSLNLLLSLNQLLDTELKDEVRNLLEYGNHKEPALITLGLIRLKIQHPQQQALIYSNVSQFLLRKLPDSLLFFELLRIMERGMFISVLCNLYRKSPQFLKSILDILVSVNMLHELLLQPRPEEMSMLDFVLELAILASRRGYLSFEFWFDAMLNELAANIIHPTLEVVQKKLQKESAKQRGEAVPSHEIWTLEELEVIFTLLSQFSLSANNTANLKALYIQYMTLLPELKNSVEIDSKVPDEKIEKDAEKLFLQLYKGELLLEKALDILSCFRDSSKSSERRTYSYAIQYPIDEYKFFVNYPERELSITASLVGQLISRHMYSISSEESVIELIKSAISSGSSTKIYQFGMVALSQFLERLESWPAFCILVSQVPDIEKTHKEIFDVIKKIINSNVQLGTKPADIKHQSSFVSRHFSSIVRSSSDKFSAINFANIIDSNSLSFQIEPSEKVRDKIQFVLNNLSGSNLDSKCEEINSILELKHLLWISSILIKRASLEPNYHEIYLRLIEKLKVKAIYSFLLRETLVEIYNIMNAESTVSNSRDRSQLGNLGSWLGGMTLLRGKPLIRSNISLKALLIQGYESNRLVVAIPFVCKVLRQCAQSPVFKPPNPWLMRIIYVLVELYTTADLKLNLKFEIEVLCRSLGLDINSIPASTIIRDHISNTVDALVHDLGSSRISDGLNNTSDQRSLLQNNIVPTLNSSDLKIDVANALLQHSQFVGTSALLHSLPGFKKLFYTLTEKVILDVIPAHISRAVFIAVSVTSDTVHRDFCGEPNEEKVHRAAQLMVRGIAGALAVSLSREQLKSKLYLVLREKLLEGSFSEVTASQTAASLVGENLDLACAIAEKEAIEIASVQIDKAFTEAIQSRKRMRERTGQPYYDIGVHSSLSYPSDCPDSLKIKLATVPPALLRIYDDFTIIPHYPSQIGMMGAYGNISASGISGSPGTAKSDLFGFGNSNLSIGLNNEQAQASDQMNLLQASSIQQLLGEFSIIITELVKYVSIAAFGASLTTLPQTNPIKIYAKELLVIISKLGARESPIIEITQSLIKQLLTSETRLGLELFTLLLLRVCQLFPVLSREVSRWLTYSDNEIRFNVPVTLSLLQEGLVNSSQYDAQLAKLIESKSILAIKFSTQLVRKAVIEQSIPAIPQDFSATIESLYQIFLKQNDAETISLLPDPIMIQIVDLIKDFKQYRNSSNEVFDDSSNSSSEEALLKRENIVKVVQMWSQLKPDSVSDSSVYEKSILESLELLGIPLDSLSKDNLNSFTFAFKKLIEYVMAVYDQSLMDPVSSNLGKINNSSSGNSQSNVDINMNMQQKADPAGSALTPESQTSKKSQNSSAETLENLPSSILQNSLSTNTIPGIVERAEPGANITNTASFDSDQTLDKIYDPEKIYSNIDGLSRFIGHLLQFFAIRSEDPSKCTSKQPSSKSADKFSTTESKAQAPQNILNGFLASYTLLLVKDHFGSHFATKQKPYYRLLSKVIYEIACASNYLKAGLETEKVLYLGYLKLISKYMLKISPTFVSGFSFAWLSIIMDQRFLPALLGEHSMWSDVESLLVSQLQSLEPFIEKGVMTDSVCLLYRGTIRVLLVILHDFPNFLAEHAFALCNVVPVTCIQIRNLLLSAFEAGMALPEPLSPNLRMDLLEASKIPPKIGSDYLQALESLEIYYKLESFITTGSPSSIVSDLSKRLLVLDGTENEVDLCALRLEGKSQYDVKLVNSLVFFLIVRSSGGLILRKGQVIKPESISNESKENVLALINSLLSELTFEGKYLLLSSFSNHLRFPSTHTSFVSNLFYSLFKNSSNITSGIREIITRVLIERITVNHPFPWGLLVTIHELICDPEYEFWSQPYTRSVSQIEDILTIVARNINPTGAVNSDNLSAASGPKESAGARLVTTGNLENSFSTTNLTNPTQ</sequence>
<feature type="compositionally biased region" description="Polar residues" evidence="6">
    <location>
        <begin position="1687"/>
        <end position="1709"/>
    </location>
</feature>
<dbReference type="Pfam" id="PF04054">
    <property type="entry name" value="Not1"/>
    <property type="match status" value="1"/>
</dbReference>
<dbReference type="InterPro" id="IPR007196">
    <property type="entry name" value="CCR4-Not_Not1_C"/>
</dbReference>
<dbReference type="STRING" id="133381.A0A2T9ZBP0"/>
<feature type="domain" description="CCR4-NOT transcription complex subunit 1" evidence="8">
    <location>
        <begin position="1093"/>
        <end position="1234"/>
    </location>
</feature>
<keyword evidence="3" id="KW-0805">Transcription regulation</keyword>
<dbReference type="Gene3D" id="1.25.40.790">
    <property type="match status" value="1"/>
</dbReference>
<evidence type="ECO:0000256" key="6">
    <source>
        <dbReference type="SAM" id="MobiDB-lite"/>
    </source>
</evidence>
<dbReference type="CDD" id="cd20710">
    <property type="entry name" value="NOT1_connector"/>
    <property type="match status" value="1"/>
</dbReference>
<feature type="domain" description="CCR4-NOT transcription complex subunit 1 TTP binding" evidence="10">
    <location>
        <begin position="597"/>
        <end position="760"/>
    </location>
</feature>
<dbReference type="InterPro" id="IPR055454">
    <property type="entry name" value="CNOT1-like_NOT1_connector"/>
</dbReference>
<reference evidence="13 14" key="1">
    <citation type="journal article" date="2018" name="MBio">
        <title>Comparative Genomics Reveals the Core Gene Toolbox for the Fungus-Insect Symbiosis.</title>
        <authorList>
            <person name="Wang Y."/>
            <person name="Stata M."/>
            <person name="Wang W."/>
            <person name="Stajich J.E."/>
            <person name="White M.M."/>
            <person name="Moncalvo J.M."/>
        </authorList>
    </citation>
    <scope>NUCLEOTIDE SEQUENCE [LARGE SCALE GENOMIC DNA]</scope>
    <source>
        <strain evidence="13 14">SC-DP-2</strain>
    </source>
</reference>
<dbReference type="GO" id="GO:0000932">
    <property type="term" value="C:P-body"/>
    <property type="evidence" value="ECO:0007669"/>
    <property type="project" value="TreeGrafter"/>
</dbReference>
<dbReference type="Proteomes" id="UP000245609">
    <property type="component" value="Unassembled WGS sequence"/>
</dbReference>
<keyword evidence="14" id="KW-1185">Reference proteome</keyword>
<dbReference type="GO" id="GO:0005634">
    <property type="term" value="C:nucleus"/>
    <property type="evidence" value="ECO:0007669"/>
    <property type="project" value="UniProtKB-SubCell"/>
</dbReference>
<dbReference type="Gene3D" id="1.25.40.840">
    <property type="entry name" value="CCR4-NOT transcription complex subunit 1 TTP binding domain"/>
    <property type="match status" value="1"/>
</dbReference>
<evidence type="ECO:0000259" key="11">
    <source>
        <dbReference type="Pfam" id="PF16418"/>
    </source>
</evidence>
<evidence type="ECO:0000259" key="7">
    <source>
        <dbReference type="Pfam" id="PF04054"/>
    </source>
</evidence>
<keyword evidence="2" id="KW-0678">Repressor</keyword>
<feature type="region of interest" description="Disordered" evidence="6">
    <location>
        <begin position="1780"/>
        <end position="1800"/>
    </location>
</feature>
<dbReference type="PANTHER" id="PTHR13162:SF8">
    <property type="entry name" value="CCR4-NOT TRANSCRIPTION COMPLEX SUBUNIT 1"/>
    <property type="match status" value="1"/>
</dbReference>
<organism evidence="13 14">
    <name type="scientific">Smittium megazygosporum</name>
    <dbReference type="NCBI Taxonomy" id="133381"/>
    <lineage>
        <taxon>Eukaryota</taxon>
        <taxon>Fungi</taxon>
        <taxon>Fungi incertae sedis</taxon>
        <taxon>Zoopagomycota</taxon>
        <taxon>Kickxellomycotina</taxon>
        <taxon>Harpellomycetes</taxon>
        <taxon>Harpellales</taxon>
        <taxon>Legeriomycetaceae</taxon>
        <taxon>Smittium</taxon>
    </lineage>
</organism>
<evidence type="ECO:0000259" key="8">
    <source>
        <dbReference type="Pfam" id="PF12842"/>
    </source>
</evidence>
<protein>
    <submittedName>
        <fullName evidence="13">Uncharacterized protein</fullName>
    </submittedName>
</protein>
<dbReference type="GO" id="GO:0030015">
    <property type="term" value="C:CCR4-NOT core complex"/>
    <property type="evidence" value="ECO:0007669"/>
    <property type="project" value="InterPro"/>
</dbReference>
<evidence type="ECO:0000256" key="1">
    <source>
        <dbReference type="ARBA" id="ARBA00004123"/>
    </source>
</evidence>
<evidence type="ECO:0000259" key="12">
    <source>
        <dbReference type="Pfam" id="PF25097"/>
    </source>
</evidence>
<dbReference type="Gene3D" id="1.25.40.180">
    <property type="match status" value="1"/>
</dbReference>
<feature type="domain" description="CCR4-Not complex component Not1 C-terminal" evidence="7">
    <location>
        <begin position="1869"/>
        <end position="2227"/>
    </location>
</feature>
<feature type="domain" description="CCR4-NOT transcription complex subunit 1 CAF1-binding" evidence="9">
    <location>
        <begin position="808"/>
        <end position="1025"/>
    </location>
</feature>
<dbReference type="GO" id="GO:0060090">
    <property type="term" value="F:molecular adaptor activity"/>
    <property type="evidence" value="ECO:0007669"/>
    <property type="project" value="TreeGrafter"/>
</dbReference>
<dbReference type="Pfam" id="PF25097">
    <property type="entry name" value="ARM_Cnot1"/>
    <property type="match status" value="1"/>
</dbReference>
<keyword evidence="4" id="KW-0804">Transcription</keyword>